<gene>
    <name evidence="2" type="ORF">PoB_006077100</name>
</gene>
<dbReference type="Pfam" id="PF13148">
    <property type="entry name" value="DUF3987"/>
    <property type="match status" value="1"/>
</dbReference>
<sequence>MASFDPRMYHQMHAAAMHHQSVMNVGRYAAANSLPPGSSVHGGPSTALSPLGSVPGSGLHHSRSAGVPSAGIDSSGTGKNPRISSSVASSARGNAGSPFARAGPGWPSTYRAAQNITFPEPRSACGERVAEFVEDLARGVGCPVEQILVPLLPCIGGLMGTNTSIRVHRAWSEPPVVWTMVGAAPGSRRSAVIRQLLAPILALQAERSNRHPNPSSNEEVLRDGNAASGQGASGKEGDSSVSGLSRALYSGTRISLGALTEVLHRNTGHAFSLTENVEHLYEMLGLTQLPAVVAAAAASSANNPSSRLVSVMEDLYEGLPLVAVEEGRVTTIQGSNFCHGVPSTTSIPNVLGPP</sequence>
<organism evidence="2 3">
    <name type="scientific">Plakobranchus ocellatus</name>
    <dbReference type="NCBI Taxonomy" id="259542"/>
    <lineage>
        <taxon>Eukaryota</taxon>
        <taxon>Metazoa</taxon>
        <taxon>Spiralia</taxon>
        <taxon>Lophotrochozoa</taxon>
        <taxon>Mollusca</taxon>
        <taxon>Gastropoda</taxon>
        <taxon>Heterobranchia</taxon>
        <taxon>Euthyneura</taxon>
        <taxon>Panpulmonata</taxon>
        <taxon>Sacoglossa</taxon>
        <taxon>Placobranchoidea</taxon>
        <taxon>Plakobranchidae</taxon>
        <taxon>Plakobranchus</taxon>
    </lineage>
</organism>
<dbReference type="Proteomes" id="UP000735302">
    <property type="component" value="Unassembled WGS sequence"/>
</dbReference>
<dbReference type="EMBL" id="BLXT01006878">
    <property type="protein sequence ID" value="GFO34266.1"/>
    <property type="molecule type" value="Genomic_DNA"/>
</dbReference>
<keyword evidence="3" id="KW-1185">Reference proteome</keyword>
<reference evidence="2 3" key="1">
    <citation type="journal article" date="2021" name="Elife">
        <title>Chloroplast acquisition without the gene transfer in kleptoplastic sea slugs, Plakobranchus ocellatus.</title>
        <authorList>
            <person name="Maeda T."/>
            <person name="Takahashi S."/>
            <person name="Yoshida T."/>
            <person name="Shimamura S."/>
            <person name="Takaki Y."/>
            <person name="Nagai Y."/>
            <person name="Toyoda A."/>
            <person name="Suzuki Y."/>
            <person name="Arimoto A."/>
            <person name="Ishii H."/>
            <person name="Satoh N."/>
            <person name="Nishiyama T."/>
            <person name="Hasebe M."/>
            <person name="Maruyama T."/>
            <person name="Minagawa J."/>
            <person name="Obokata J."/>
            <person name="Shigenobu S."/>
        </authorList>
    </citation>
    <scope>NUCLEOTIDE SEQUENCE [LARGE SCALE GENOMIC DNA]</scope>
</reference>
<dbReference type="InterPro" id="IPR025048">
    <property type="entry name" value="DUF3987"/>
</dbReference>
<dbReference type="AlphaFoldDB" id="A0AAV4CQZ3"/>
<protein>
    <submittedName>
        <fullName evidence="2">Uncharacterized protein</fullName>
    </submittedName>
</protein>
<feature type="region of interest" description="Disordered" evidence="1">
    <location>
        <begin position="36"/>
        <end position="104"/>
    </location>
</feature>
<proteinExistence type="predicted"/>
<evidence type="ECO:0000313" key="2">
    <source>
        <dbReference type="EMBL" id="GFO34266.1"/>
    </source>
</evidence>
<evidence type="ECO:0000313" key="3">
    <source>
        <dbReference type="Proteomes" id="UP000735302"/>
    </source>
</evidence>
<accession>A0AAV4CQZ3</accession>
<name>A0AAV4CQZ3_9GAST</name>
<feature type="region of interest" description="Disordered" evidence="1">
    <location>
        <begin position="207"/>
        <end position="241"/>
    </location>
</feature>
<comment type="caution">
    <text evidence="2">The sequence shown here is derived from an EMBL/GenBank/DDBJ whole genome shotgun (WGS) entry which is preliminary data.</text>
</comment>
<feature type="compositionally biased region" description="Polar residues" evidence="1">
    <location>
        <begin position="72"/>
        <end position="92"/>
    </location>
</feature>
<evidence type="ECO:0000256" key="1">
    <source>
        <dbReference type="SAM" id="MobiDB-lite"/>
    </source>
</evidence>